<dbReference type="PANTHER" id="PTHR11728:SF1">
    <property type="entry name" value="GLYCEROL-3-PHOSPHATE DEHYDROGENASE [NAD(+)] 2, CHLOROPLASTIC"/>
    <property type="match status" value="1"/>
</dbReference>
<feature type="binding site" evidence="10">
    <location>
        <position position="256"/>
    </location>
    <ligand>
        <name>NAD(+)</name>
        <dbReference type="ChEBI" id="CHEBI:57540"/>
    </ligand>
</feature>
<dbReference type="SUPFAM" id="SSF48179">
    <property type="entry name" value="6-phosphogluconate dehydrogenase C-terminal domain-like"/>
    <property type="match status" value="1"/>
</dbReference>
<feature type="binding site" evidence="9">
    <location>
        <begin position="256"/>
        <end position="257"/>
    </location>
    <ligand>
        <name>substrate</name>
    </ligand>
</feature>
<dbReference type="Proteomes" id="UP000028523">
    <property type="component" value="Unassembled WGS sequence"/>
</dbReference>
<dbReference type="NCBIfam" id="NF000942">
    <property type="entry name" value="PRK00094.1-4"/>
    <property type="match status" value="1"/>
</dbReference>
<organism evidence="15 16">
    <name type="scientific">Malacoplasma iowae DK-CPA</name>
    <dbReference type="NCBI Taxonomy" id="1394179"/>
    <lineage>
        <taxon>Bacteria</taxon>
        <taxon>Bacillati</taxon>
        <taxon>Mycoplasmatota</taxon>
        <taxon>Mycoplasmoidales</taxon>
        <taxon>Mycoplasmoidaceae</taxon>
        <taxon>Malacoplasma</taxon>
    </lineage>
</organism>
<comment type="catalytic activity">
    <reaction evidence="12">
        <text>sn-glycerol 3-phosphate + NADP(+) = dihydroxyacetone phosphate + NADPH + H(+)</text>
        <dbReference type="Rhea" id="RHEA:11096"/>
        <dbReference type="ChEBI" id="CHEBI:15378"/>
        <dbReference type="ChEBI" id="CHEBI:57597"/>
        <dbReference type="ChEBI" id="CHEBI:57642"/>
        <dbReference type="ChEBI" id="CHEBI:57783"/>
        <dbReference type="ChEBI" id="CHEBI:58349"/>
        <dbReference type="EC" id="1.1.1.94"/>
    </reaction>
</comment>
<dbReference type="InterPro" id="IPR036291">
    <property type="entry name" value="NAD(P)-bd_dom_sf"/>
</dbReference>
<feature type="binding site" evidence="10">
    <location>
        <position position="278"/>
    </location>
    <ligand>
        <name>NAD(+)</name>
        <dbReference type="ChEBI" id="CHEBI:57540"/>
    </ligand>
</feature>
<dbReference type="PRINTS" id="PR00077">
    <property type="entry name" value="GPDHDRGNASE"/>
</dbReference>
<feature type="binding site" evidence="9">
    <location>
        <position position="107"/>
    </location>
    <ligand>
        <name>substrate</name>
    </ligand>
</feature>
<keyword evidence="4 10" id="KW-0520">NAD</keyword>
<evidence type="ECO:0000259" key="13">
    <source>
        <dbReference type="Pfam" id="PF01210"/>
    </source>
</evidence>
<keyword evidence="2" id="KW-0444">Lipid biosynthesis</keyword>
<reference evidence="15 16" key="1">
    <citation type="journal article" date="2014" name="PLoS ONE">
        <title>Reduction of Hydrogen Peroxide Accumulation and Toxicity by a Catalase from Mycoplasma iowae.</title>
        <authorList>
            <person name="Pritchard R.E."/>
            <person name="Prassinos A.J."/>
            <person name="Osborne J.D."/>
            <person name="Raviv Z."/>
            <person name="Balish M.F."/>
        </authorList>
    </citation>
    <scope>NUCLEOTIDE SEQUENCE [LARGE SCALE GENOMIC DNA]</scope>
    <source>
        <strain evidence="15 16">DK-CPA</strain>
    </source>
</reference>
<evidence type="ECO:0000256" key="9">
    <source>
        <dbReference type="PIRSR" id="PIRSR000114-2"/>
    </source>
</evidence>
<name>A0A084U4Q7_MALIO</name>
<dbReference type="InterPro" id="IPR006109">
    <property type="entry name" value="G3P_DH_NAD-dep_C"/>
</dbReference>
<evidence type="ECO:0000256" key="7">
    <source>
        <dbReference type="ARBA" id="ARBA00023264"/>
    </source>
</evidence>
<evidence type="ECO:0000256" key="10">
    <source>
        <dbReference type="PIRSR" id="PIRSR000114-3"/>
    </source>
</evidence>
<protein>
    <recommendedName>
        <fullName evidence="12">Glycerol-3-phosphate dehydrogenase</fullName>
        <ecNumber evidence="12">1.1.1.94</ecNumber>
    </recommendedName>
</protein>
<gene>
    <name evidence="15" type="primary">gpsA</name>
    <name evidence="15" type="ORF">P271_808</name>
</gene>
<evidence type="ECO:0000256" key="6">
    <source>
        <dbReference type="ARBA" id="ARBA00023209"/>
    </source>
</evidence>
<keyword evidence="5" id="KW-0443">Lipid metabolism</keyword>
<dbReference type="InterPro" id="IPR011128">
    <property type="entry name" value="G3P_DH_NAD-dep_N"/>
</dbReference>
<evidence type="ECO:0000256" key="3">
    <source>
        <dbReference type="ARBA" id="ARBA00023002"/>
    </source>
</evidence>
<dbReference type="EMBL" id="AWQU01000043">
    <property type="protein sequence ID" value="KFB07943.1"/>
    <property type="molecule type" value="Genomic_DNA"/>
</dbReference>
<dbReference type="RefSeq" id="WP_036451323.1">
    <property type="nucleotide sequence ID" value="NZ_AWQU01000043.1"/>
</dbReference>
<dbReference type="GO" id="GO:0005829">
    <property type="term" value="C:cytosol"/>
    <property type="evidence" value="ECO:0007669"/>
    <property type="project" value="TreeGrafter"/>
</dbReference>
<dbReference type="EC" id="1.1.1.94" evidence="12"/>
<keyword evidence="7" id="KW-1208">Phospholipid metabolism</keyword>
<evidence type="ECO:0000259" key="14">
    <source>
        <dbReference type="Pfam" id="PF07479"/>
    </source>
</evidence>
<dbReference type="PIRSF" id="PIRSF000114">
    <property type="entry name" value="Glycerol-3-P_dh"/>
    <property type="match status" value="1"/>
</dbReference>
<feature type="domain" description="Glycerol-3-phosphate dehydrogenase NAD-dependent C-terminal" evidence="14">
    <location>
        <begin position="181"/>
        <end position="320"/>
    </location>
</feature>
<dbReference type="GO" id="GO:0005975">
    <property type="term" value="P:carbohydrate metabolic process"/>
    <property type="evidence" value="ECO:0007669"/>
    <property type="project" value="InterPro"/>
</dbReference>
<dbReference type="PANTHER" id="PTHR11728">
    <property type="entry name" value="GLYCEROL-3-PHOSPHATE DEHYDROGENASE"/>
    <property type="match status" value="1"/>
</dbReference>
<evidence type="ECO:0000256" key="4">
    <source>
        <dbReference type="ARBA" id="ARBA00023027"/>
    </source>
</evidence>
<accession>A0A084U4Q7</accession>
<dbReference type="Gene3D" id="1.10.1040.10">
    <property type="entry name" value="N-(1-d-carboxylethyl)-l-norvaline Dehydrogenase, domain 2"/>
    <property type="match status" value="1"/>
</dbReference>
<dbReference type="Pfam" id="PF07479">
    <property type="entry name" value="NAD_Gly3P_dh_C"/>
    <property type="match status" value="1"/>
</dbReference>
<dbReference type="GO" id="GO:0051287">
    <property type="term" value="F:NAD binding"/>
    <property type="evidence" value="ECO:0007669"/>
    <property type="project" value="InterPro"/>
</dbReference>
<dbReference type="Gene3D" id="3.40.50.720">
    <property type="entry name" value="NAD(P)-binding Rossmann-like Domain"/>
    <property type="match status" value="1"/>
</dbReference>
<evidence type="ECO:0000256" key="5">
    <source>
        <dbReference type="ARBA" id="ARBA00023098"/>
    </source>
</evidence>
<feature type="binding site" evidence="10">
    <location>
        <position position="141"/>
    </location>
    <ligand>
        <name>NAD(+)</name>
        <dbReference type="ChEBI" id="CHEBI:57540"/>
    </ligand>
</feature>
<dbReference type="Pfam" id="PF01210">
    <property type="entry name" value="NAD_Gly3P_dh_N"/>
    <property type="match status" value="1"/>
</dbReference>
<evidence type="ECO:0000256" key="11">
    <source>
        <dbReference type="RuleBase" id="RU000437"/>
    </source>
</evidence>
<dbReference type="InterPro" id="IPR013328">
    <property type="entry name" value="6PGD_dom2"/>
</dbReference>
<feature type="active site" description="Proton acceptor" evidence="8">
    <location>
        <position position="192"/>
    </location>
</feature>
<evidence type="ECO:0000256" key="2">
    <source>
        <dbReference type="ARBA" id="ARBA00022516"/>
    </source>
</evidence>
<dbReference type="GO" id="GO:0046168">
    <property type="term" value="P:glycerol-3-phosphate catabolic process"/>
    <property type="evidence" value="ECO:0007669"/>
    <property type="project" value="InterPro"/>
</dbReference>
<keyword evidence="3 11" id="KW-0560">Oxidoreductase</keyword>
<comment type="caution">
    <text evidence="15">The sequence shown here is derived from an EMBL/GenBank/DDBJ whole genome shotgun (WGS) entry which is preliminary data.</text>
</comment>
<dbReference type="InterPro" id="IPR008927">
    <property type="entry name" value="6-PGluconate_DH-like_C_sf"/>
</dbReference>
<dbReference type="SUPFAM" id="SSF51735">
    <property type="entry name" value="NAD(P)-binding Rossmann-fold domains"/>
    <property type="match status" value="1"/>
</dbReference>
<evidence type="ECO:0000313" key="16">
    <source>
        <dbReference type="Proteomes" id="UP000028523"/>
    </source>
</evidence>
<comment type="similarity">
    <text evidence="1 11">Belongs to the NAD-dependent glycerol-3-phosphate dehydrogenase family.</text>
</comment>
<sequence length="334" mass="36837">MAKISILGTGAWATALGCCLSYNNHEVHMWGIDQKEVNDINSGTNKKYFGDAKLFSSLSASTDISESLKGSKIILIAVPSTVIVEVLEKVKPLLNKKNHYLFINVAKGLDQNTNDVWSKTIRKTLKNFNVDLVTIIGPSFAIDVFNKKPTVVNVVSKKQEVSKTAAELFNSSFFKVVPIKDEIGAQVLAALKNLLAIAIGISQENHDSINTISALLTQGVNEIQLISKFMGAKDKTILSFCGIGDIFLTCTSDKSRNFTFGREIFRDGVKKVIEENKKTVEGYKVHPIVSEIINTNNLDTPIFKLIINVLSNKLDPKDFVANVLEELMKSNKIN</sequence>
<dbReference type="PROSITE" id="PS51257">
    <property type="entry name" value="PROKAR_LIPOPROTEIN"/>
    <property type="match status" value="1"/>
</dbReference>
<evidence type="ECO:0000256" key="12">
    <source>
        <dbReference type="RuleBase" id="RU000439"/>
    </source>
</evidence>
<keyword evidence="16" id="KW-1185">Reference proteome</keyword>
<dbReference type="AlphaFoldDB" id="A0A084U4Q7"/>
<dbReference type="NCBIfam" id="NF000940">
    <property type="entry name" value="PRK00094.1-2"/>
    <property type="match status" value="1"/>
</dbReference>
<evidence type="ECO:0000256" key="1">
    <source>
        <dbReference type="ARBA" id="ARBA00011009"/>
    </source>
</evidence>
<keyword evidence="6" id="KW-0594">Phospholipid biosynthesis</keyword>
<dbReference type="GO" id="GO:0141153">
    <property type="term" value="F:glycerol-3-phosphate dehydrogenase (NADP+) activity"/>
    <property type="evidence" value="ECO:0007669"/>
    <property type="project" value="RHEA"/>
</dbReference>
<proteinExistence type="inferred from homology"/>
<dbReference type="InterPro" id="IPR006168">
    <property type="entry name" value="G3P_DH_NAD-dep"/>
</dbReference>
<evidence type="ECO:0000313" key="15">
    <source>
        <dbReference type="EMBL" id="KFB07943.1"/>
    </source>
</evidence>
<evidence type="ECO:0000256" key="8">
    <source>
        <dbReference type="PIRSR" id="PIRSR000114-1"/>
    </source>
</evidence>
<dbReference type="GO" id="GO:0008654">
    <property type="term" value="P:phospholipid biosynthetic process"/>
    <property type="evidence" value="ECO:0007669"/>
    <property type="project" value="UniProtKB-KW"/>
</dbReference>
<feature type="domain" description="Glycerol-3-phosphate dehydrogenase NAD-dependent N-terminal" evidence="13">
    <location>
        <begin position="3"/>
        <end position="160"/>
    </location>
</feature>